<reference evidence="1" key="1">
    <citation type="journal article" date="2014" name="Genome Announc.">
        <title>Draft genome sequence of Rhodosporidium toruloides CECT1137, an oleaginous yeast of biotechnological interest.</title>
        <authorList>
            <person name="Morin N."/>
            <person name="Calcas X."/>
            <person name="Devillers H."/>
            <person name="Durrens P."/>
            <person name="Sherman D.J."/>
            <person name="Nicaud J.-M."/>
            <person name="Neuveglise C."/>
        </authorList>
    </citation>
    <scope>NUCLEOTIDE SEQUENCE</scope>
    <source>
        <strain evidence="1">CECT1137</strain>
    </source>
</reference>
<organism evidence="1">
    <name type="scientific">Rhodotorula toruloides</name>
    <name type="common">Yeast</name>
    <name type="synonym">Rhodosporidium toruloides</name>
    <dbReference type="NCBI Taxonomy" id="5286"/>
    <lineage>
        <taxon>Eukaryota</taxon>
        <taxon>Fungi</taxon>
        <taxon>Dikarya</taxon>
        <taxon>Basidiomycota</taxon>
        <taxon>Pucciniomycotina</taxon>
        <taxon>Microbotryomycetes</taxon>
        <taxon>Sporidiobolales</taxon>
        <taxon>Sporidiobolaceae</taxon>
        <taxon>Rhodotorula</taxon>
    </lineage>
</organism>
<protein>
    <submittedName>
        <fullName evidence="1">RHTO0S04e08790g1_1</fullName>
    </submittedName>
</protein>
<dbReference type="AlphaFoldDB" id="A0A061AQ46"/>
<dbReference type="OrthoDB" id="3821113at2759"/>
<dbReference type="EMBL" id="LK052939">
    <property type="protein sequence ID" value="CDR39757.1"/>
    <property type="molecule type" value="Genomic_DNA"/>
</dbReference>
<dbReference type="InterPro" id="IPR034595">
    <property type="entry name" value="NDUFAF8"/>
</dbReference>
<accession>A0A061AQ46</accession>
<name>A0A061AQ46_RHOTO</name>
<dbReference type="PROSITE" id="PS51808">
    <property type="entry name" value="CHCH"/>
    <property type="match status" value="1"/>
</dbReference>
<proteinExistence type="predicted"/>
<dbReference type="GO" id="GO:0005739">
    <property type="term" value="C:mitochondrion"/>
    <property type="evidence" value="ECO:0007669"/>
    <property type="project" value="InterPro"/>
</dbReference>
<dbReference type="PANTHER" id="PTHR34561:SF1">
    <property type="entry name" value="NADH DEHYDROGENASE [UBIQUINONE] 1 ALPHA SUBCOMPLEX ASSEMBLY FACTOR 8"/>
    <property type="match status" value="1"/>
</dbReference>
<dbReference type="PANTHER" id="PTHR34561">
    <property type="entry name" value="NADH DEHYDROGENASE [UBIQUINONE] 1 ALPHA SUBCOMPLEX ASSEMBLY FACTOR 8"/>
    <property type="match status" value="1"/>
</dbReference>
<dbReference type="GO" id="GO:0032981">
    <property type="term" value="P:mitochondrial respiratory chain complex I assembly"/>
    <property type="evidence" value="ECO:0007669"/>
    <property type="project" value="InterPro"/>
</dbReference>
<sequence length="63" mass="6771">MQGKHLRPLAQLPKAAAQCAQAGAAYGKCIGARYQDVDKGMCAAEFQAFKQCVTQAMKRPARS</sequence>
<gene>
    <name evidence="1" type="ORF">RHTO0S_04e08790g</name>
</gene>
<evidence type="ECO:0000313" key="1">
    <source>
        <dbReference type="EMBL" id="CDR39757.1"/>
    </source>
</evidence>